<protein>
    <submittedName>
        <fullName evidence="1">Uncharacterized protein</fullName>
    </submittedName>
</protein>
<reference evidence="1" key="1">
    <citation type="submission" date="2019-08" db="EMBL/GenBank/DDBJ databases">
        <authorList>
            <person name="Kucharzyk K."/>
            <person name="Murdoch R.W."/>
            <person name="Higgins S."/>
            <person name="Loffler F."/>
        </authorList>
    </citation>
    <scope>NUCLEOTIDE SEQUENCE</scope>
</reference>
<organism evidence="1">
    <name type="scientific">bioreactor metagenome</name>
    <dbReference type="NCBI Taxonomy" id="1076179"/>
    <lineage>
        <taxon>unclassified sequences</taxon>
        <taxon>metagenomes</taxon>
        <taxon>ecological metagenomes</taxon>
    </lineage>
</organism>
<dbReference type="EMBL" id="VSSQ01011374">
    <property type="protein sequence ID" value="MPM46681.1"/>
    <property type="molecule type" value="Genomic_DNA"/>
</dbReference>
<proteinExistence type="predicted"/>
<gene>
    <name evidence="1" type="ORF">SDC9_93386</name>
</gene>
<name>A0A645A349_9ZZZZ</name>
<dbReference type="AlphaFoldDB" id="A0A645A349"/>
<comment type="caution">
    <text evidence="1">The sequence shown here is derived from an EMBL/GenBank/DDBJ whole genome shotgun (WGS) entry which is preliminary data.</text>
</comment>
<sequence length="98" mass="11090">MEVIGNIRINSMKARQNIRQHILPRHAAGGYLEQSLDFALVLFQVEKRVFPLVKNFDGGNVELLARRGKLRLFIVALEQGDVQFLFQLGNMVAQGGLR</sequence>
<evidence type="ECO:0000313" key="1">
    <source>
        <dbReference type="EMBL" id="MPM46681.1"/>
    </source>
</evidence>
<accession>A0A645A349</accession>